<evidence type="ECO:0008006" key="4">
    <source>
        <dbReference type="Google" id="ProtNLM"/>
    </source>
</evidence>
<dbReference type="GO" id="GO:0004419">
    <property type="term" value="F:hydroxymethylglutaryl-CoA lyase activity"/>
    <property type="evidence" value="ECO:0007669"/>
    <property type="project" value="TreeGrafter"/>
</dbReference>
<dbReference type="AlphaFoldDB" id="A0A6C0HCG6"/>
<dbReference type="GO" id="GO:0046951">
    <property type="term" value="P:ketone body biosynthetic process"/>
    <property type="evidence" value="ECO:0007669"/>
    <property type="project" value="TreeGrafter"/>
</dbReference>
<dbReference type="PANTHER" id="PTHR42738">
    <property type="entry name" value="HYDROXYMETHYLGLUTARYL-COA LYASE"/>
    <property type="match status" value="1"/>
</dbReference>
<sequence>MLSNSYPKCIHSLNKWLQGCQKRQDIYNRIRPQLFDVTLRDGLQTIPQEQHQQWTTQEKKNTYYQIKFNHNPENIEIGSLANPKLLPIFSDSLHLYKEIDEEFHNISNKPDEKMYILIPSLNMLKKALEHNVTNFSFITSVSNAFQKKNTNKSLKEKKMELQEMCFDLEKNAFQNRNHKMTNNKLKLYISCINDCPLTGLIDNDFIVHEILNYGNNLRFDELCLSDTCGTLKFEDFEYIIDNCLYFGLPASKLSLHLHISEDNFMNTKQIVNYAFDKNINKFDVSMIKSGGCSITIKNDKCKNNMTYELFYRFLVEYIEKKIEKEN</sequence>
<keyword evidence="2" id="KW-0456">Lyase</keyword>
<keyword evidence="1" id="KW-0479">Metal-binding</keyword>
<protein>
    <recommendedName>
        <fullName evidence="4">Pyruvate carboxyltransferase domain-containing protein</fullName>
    </recommendedName>
</protein>
<dbReference type="GO" id="GO:0046872">
    <property type="term" value="F:metal ion binding"/>
    <property type="evidence" value="ECO:0007669"/>
    <property type="project" value="UniProtKB-KW"/>
</dbReference>
<organism evidence="3">
    <name type="scientific">viral metagenome</name>
    <dbReference type="NCBI Taxonomy" id="1070528"/>
    <lineage>
        <taxon>unclassified sequences</taxon>
        <taxon>metagenomes</taxon>
        <taxon>organismal metagenomes</taxon>
    </lineage>
</organism>
<evidence type="ECO:0000256" key="2">
    <source>
        <dbReference type="ARBA" id="ARBA00023239"/>
    </source>
</evidence>
<dbReference type="SUPFAM" id="SSF51569">
    <property type="entry name" value="Aldolase"/>
    <property type="match status" value="1"/>
</dbReference>
<dbReference type="Gene3D" id="3.20.20.70">
    <property type="entry name" value="Aldolase class I"/>
    <property type="match status" value="1"/>
</dbReference>
<dbReference type="GO" id="GO:0006552">
    <property type="term" value="P:L-leucine catabolic process"/>
    <property type="evidence" value="ECO:0007669"/>
    <property type="project" value="TreeGrafter"/>
</dbReference>
<evidence type="ECO:0000313" key="3">
    <source>
        <dbReference type="EMBL" id="QHT78322.1"/>
    </source>
</evidence>
<accession>A0A6C0HCG6</accession>
<dbReference type="InterPro" id="IPR013785">
    <property type="entry name" value="Aldolase_TIM"/>
</dbReference>
<proteinExistence type="predicted"/>
<dbReference type="InterPro" id="IPR043594">
    <property type="entry name" value="HMGL"/>
</dbReference>
<dbReference type="PANTHER" id="PTHR42738:SF7">
    <property type="entry name" value="HYDROXYMETHYLGLUTARYL-COA LYASE"/>
    <property type="match status" value="1"/>
</dbReference>
<dbReference type="EMBL" id="MN739930">
    <property type="protein sequence ID" value="QHT78322.1"/>
    <property type="molecule type" value="Genomic_DNA"/>
</dbReference>
<name>A0A6C0HCG6_9ZZZZ</name>
<evidence type="ECO:0000256" key="1">
    <source>
        <dbReference type="ARBA" id="ARBA00022723"/>
    </source>
</evidence>
<reference evidence="3" key="1">
    <citation type="journal article" date="2020" name="Nature">
        <title>Giant virus diversity and host interactions through global metagenomics.</title>
        <authorList>
            <person name="Schulz F."/>
            <person name="Roux S."/>
            <person name="Paez-Espino D."/>
            <person name="Jungbluth S."/>
            <person name="Walsh D.A."/>
            <person name="Denef V.J."/>
            <person name="McMahon K.D."/>
            <person name="Konstantinidis K.T."/>
            <person name="Eloe-Fadrosh E.A."/>
            <person name="Kyrpides N.C."/>
            <person name="Woyke T."/>
        </authorList>
    </citation>
    <scope>NUCLEOTIDE SEQUENCE</scope>
    <source>
        <strain evidence="3">GVMAG-M-3300023179-91</strain>
    </source>
</reference>